<gene>
    <name evidence="1" type="ORF">AN477_04195</name>
</gene>
<dbReference type="EMBL" id="LJCO01000017">
    <property type="protein sequence ID" value="KPV45028.1"/>
    <property type="molecule type" value="Genomic_DNA"/>
</dbReference>
<protein>
    <recommendedName>
        <fullName evidence="3">Toprim domain-containing protein</fullName>
    </recommendedName>
</protein>
<dbReference type="OrthoDB" id="2417742at2"/>
<dbReference type="Proteomes" id="UP000050482">
    <property type="component" value="Unassembled WGS sequence"/>
</dbReference>
<dbReference type="PATRIC" id="fig|471514.4.peg.2675"/>
<dbReference type="Gene3D" id="3.40.1360.10">
    <property type="match status" value="1"/>
</dbReference>
<accession>A0A0P9CQ79</accession>
<keyword evidence="2" id="KW-1185">Reference proteome</keyword>
<reference evidence="1 2" key="1">
    <citation type="submission" date="2015-09" db="EMBL/GenBank/DDBJ databases">
        <title>Draft genome sequence of Alicyclobacillus ferrooxydans DSM 22381.</title>
        <authorList>
            <person name="Hemp J."/>
        </authorList>
    </citation>
    <scope>NUCLEOTIDE SEQUENCE [LARGE SCALE GENOMIC DNA]</scope>
    <source>
        <strain evidence="1 2">TC-34</strain>
    </source>
</reference>
<dbReference type="AlphaFoldDB" id="A0A0P9CQ79"/>
<name>A0A0P9CQ79_9BACL</name>
<dbReference type="SUPFAM" id="SSF110455">
    <property type="entry name" value="Toprim domain"/>
    <property type="match status" value="1"/>
</dbReference>
<evidence type="ECO:0000313" key="1">
    <source>
        <dbReference type="EMBL" id="KPV45028.1"/>
    </source>
</evidence>
<evidence type="ECO:0008006" key="3">
    <source>
        <dbReference type="Google" id="ProtNLM"/>
    </source>
</evidence>
<sequence length="97" mass="11219">MEPVTIVCTRGTLSYEKVEEWIVPLQDADVYVLVDADKPGMKLRSQLKQELPNARHLYTTRVYREVARTPLPYLAKILHTAHFVIDEQLLEENGQEP</sequence>
<organism evidence="1 2">
    <name type="scientific">Alicyclobacillus ferrooxydans</name>
    <dbReference type="NCBI Taxonomy" id="471514"/>
    <lineage>
        <taxon>Bacteria</taxon>
        <taxon>Bacillati</taxon>
        <taxon>Bacillota</taxon>
        <taxon>Bacilli</taxon>
        <taxon>Bacillales</taxon>
        <taxon>Alicyclobacillaceae</taxon>
        <taxon>Alicyclobacillus</taxon>
    </lineage>
</organism>
<proteinExistence type="predicted"/>
<dbReference type="STRING" id="471514.AN477_04195"/>
<evidence type="ECO:0000313" key="2">
    <source>
        <dbReference type="Proteomes" id="UP000050482"/>
    </source>
</evidence>
<comment type="caution">
    <text evidence="1">The sequence shown here is derived from an EMBL/GenBank/DDBJ whole genome shotgun (WGS) entry which is preliminary data.</text>
</comment>